<reference evidence="2 3" key="1">
    <citation type="submission" date="2021-01" db="EMBL/GenBank/DDBJ databases">
        <title>Whole genome shotgun sequence of Catellatospora chokoriensis NBRC 107358.</title>
        <authorList>
            <person name="Komaki H."/>
            <person name="Tamura T."/>
        </authorList>
    </citation>
    <scope>NUCLEOTIDE SEQUENCE [LARGE SCALE GENOMIC DNA]</scope>
    <source>
        <strain evidence="2 3">NBRC 107358</strain>
    </source>
</reference>
<organism evidence="2 3">
    <name type="scientific">Catellatospora chokoriensis</name>
    <dbReference type="NCBI Taxonomy" id="310353"/>
    <lineage>
        <taxon>Bacteria</taxon>
        <taxon>Bacillati</taxon>
        <taxon>Actinomycetota</taxon>
        <taxon>Actinomycetes</taxon>
        <taxon>Micromonosporales</taxon>
        <taxon>Micromonosporaceae</taxon>
        <taxon>Catellatospora</taxon>
    </lineage>
</organism>
<dbReference type="Proteomes" id="UP000619293">
    <property type="component" value="Unassembled WGS sequence"/>
</dbReference>
<feature type="compositionally biased region" description="Basic and acidic residues" evidence="1">
    <location>
        <begin position="39"/>
        <end position="53"/>
    </location>
</feature>
<name>A0A8J3NTU0_9ACTN</name>
<dbReference type="AlphaFoldDB" id="A0A8J3NTU0"/>
<evidence type="ECO:0000313" key="3">
    <source>
        <dbReference type="Proteomes" id="UP000619293"/>
    </source>
</evidence>
<feature type="region of interest" description="Disordered" evidence="1">
    <location>
        <begin position="1"/>
        <end position="53"/>
    </location>
</feature>
<accession>A0A8J3NTU0</accession>
<sequence length="53" mass="6135">MTENDRDDAAPDDFRGSAPEPDICPECKSRPPKHMVFCRSRDDGEERTNRARR</sequence>
<gene>
    <name evidence="2" type="ORF">Cch02nite_55570</name>
</gene>
<protein>
    <submittedName>
        <fullName evidence="2">Uncharacterized protein</fullName>
    </submittedName>
</protein>
<comment type="caution">
    <text evidence="2">The sequence shown here is derived from an EMBL/GenBank/DDBJ whole genome shotgun (WGS) entry which is preliminary data.</text>
</comment>
<dbReference type="RefSeq" id="WP_191841878.1">
    <property type="nucleotide sequence ID" value="NZ_BAAALB010000016.1"/>
</dbReference>
<keyword evidence="3" id="KW-1185">Reference proteome</keyword>
<evidence type="ECO:0000313" key="2">
    <source>
        <dbReference type="EMBL" id="GIF92113.1"/>
    </source>
</evidence>
<dbReference type="EMBL" id="BONG01000041">
    <property type="protein sequence ID" value="GIF92113.1"/>
    <property type="molecule type" value="Genomic_DNA"/>
</dbReference>
<evidence type="ECO:0000256" key="1">
    <source>
        <dbReference type="SAM" id="MobiDB-lite"/>
    </source>
</evidence>
<proteinExistence type="predicted"/>